<evidence type="ECO:0000256" key="1">
    <source>
        <dbReference type="SAM" id="MobiDB-lite"/>
    </source>
</evidence>
<dbReference type="AlphaFoldDB" id="A0A951PQ15"/>
<dbReference type="Proteomes" id="UP000753908">
    <property type="component" value="Unassembled WGS sequence"/>
</dbReference>
<dbReference type="Pfam" id="PF13730">
    <property type="entry name" value="HTH_36"/>
    <property type="match status" value="1"/>
</dbReference>
<feature type="region of interest" description="Disordered" evidence="1">
    <location>
        <begin position="119"/>
        <end position="144"/>
    </location>
</feature>
<dbReference type="SUPFAM" id="SSF46785">
    <property type="entry name" value="Winged helix' DNA-binding domain"/>
    <property type="match status" value="1"/>
</dbReference>
<sequence>MQEMLIPPLHPMQMEAGKTGKKHPKKAIFVHSALDQVGLDVYEFRLLGHIARRGSCFASLATTADLCKMSVRKAQSTLKSLEKRGFIEKKQRIGRTDVYKLAPDLLYKLQPNLDIPVSDENNELRLDPGDEPLPTRKDLEDMPF</sequence>
<feature type="compositionally biased region" description="Basic and acidic residues" evidence="1">
    <location>
        <begin position="122"/>
        <end position="144"/>
    </location>
</feature>
<dbReference type="EMBL" id="JAHHIF010000043">
    <property type="protein sequence ID" value="MBW4547548.1"/>
    <property type="molecule type" value="Genomic_DNA"/>
</dbReference>
<proteinExistence type="predicted"/>
<accession>A0A951PQ15</accession>
<gene>
    <name evidence="2" type="ORF">KME25_24370</name>
</gene>
<evidence type="ECO:0000313" key="3">
    <source>
        <dbReference type="Proteomes" id="UP000753908"/>
    </source>
</evidence>
<protein>
    <submittedName>
        <fullName evidence="2">Helix-turn-helix domain-containing protein</fullName>
    </submittedName>
</protein>
<reference evidence="2" key="1">
    <citation type="submission" date="2021-05" db="EMBL/GenBank/DDBJ databases">
        <authorList>
            <person name="Pietrasiak N."/>
            <person name="Ward R."/>
            <person name="Stajich J.E."/>
            <person name="Kurbessoian T."/>
        </authorList>
    </citation>
    <scope>NUCLEOTIDE SEQUENCE</scope>
    <source>
        <strain evidence="2">CPER-KK1</strain>
    </source>
</reference>
<dbReference type="Gene3D" id="1.10.10.10">
    <property type="entry name" value="Winged helix-like DNA-binding domain superfamily/Winged helix DNA-binding domain"/>
    <property type="match status" value="1"/>
</dbReference>
<organism evidence="2 3">
    <name type="scientific">Symplocastrum torsivum CPER-KK1</name>
    <dbReference type="NCBI Taxonomy" id="450513"/>
    <lineage>
        <taxon>Bacteria</taxon>
        <taxon>Bacillati</taxon>
        <taxon>Cyanobacteriota</taxon>
        <taxon>Cyanophyceae</taxon>
        <taxon>Oscillatoriophycideae</taxon>
        <taxon>Oscillatoriales</taxon>
        <taxon>Microcoleaceae</taxon>
        <taxon>Symplocastrum</taxon>
    </lineage>
</organism>
<dbReference type="InterPro" id="IPR036388">
    <property type="entry name" value="WH-like_DNA-bd_sf"/>
</dbReference>
<comment type="caution">
    <text evidence="2">The sequence shown here is derived from an EMBL/GenBank/DDBJ whole genome shotgun (WGS) entry which is preliminary data.</text>
</comment>
<reference evidence="2" key="2">
    <citation type="journal article" date="2022" name="Microbiol. Resour. Announc.">
        <title>Metagenome Sequencing to Explore Phylogenomics of Terrestrial Cyanobacteria.</title>
        <authorList>
            <person name="Ward R.D."/>
            <person name="Stajich J.E."/>
            <person name="Johansen J.R."/>
            <person name="Huntemann M."/>
            <person name="Clum A."/>
            <person name="Foster B."/>
            <person name="Foster B."/>
            <person name="Roux S."/>
            <person name="Palaniappan K."/>
            <person name="Varghese N."/>
            <person name="Mukherjee S."/>
            <person name="Reddy T.B.K."/>
            <person name="Daum C."/>
            <person name="Copeland A."/>
            <person name="Chen I.A."/>
            <person name="Ivanova N.N."/>
            <person name="Kyrpides N.C."/>
            <person name="Shapiro N."/>
            <person name="Eloe-Fadrosh E.A."/>
            <person name="Pietrasiak N."/>
        </authorList>
    </citation>
    <scope>NUCLEOTIDE SEQUENCE</scope>
    <source>
        <strain evidence="2">CPER-KK1</strain>
    </source>
</reference>
<evidence type="ECO:0000313" key="2">
    <source>
        <dbReference type="EMBL" id="MBW4547548.1"/>
    </source>
</evidence>
<dbReference type="InterPro" id="IPR036390">
    <property type="entry name" value="WH_DNA-bd_sf"/>
</dbReference>
<name>A0A951PQ15_9CYAN</name>